<evidence type="ECO:0008006" key="6">
    <source>
        <dbReference type="Google" id="ProtNLM"/>
    </source>
</evidence>
<sequence length="548" mass="61297">QVMVENSIEYLASLAFHAQSNFQRLLNHSVVRGSMYGLEYFLKSSIDLDFNTTFIIAVKLNRLEMVKLLLKDPRVDPCCFNNRALEIACRTNIAMVQVLLDDKRTFSKFAVVCASYKGNLPIVQLLLQDDRFILTNRALRDAVTMGHTEIAKLLVEKGLDPSVDDNLNIQRAAQNGHYSLVEYLLRDPRVDPASKNNQAVGQAARRGYLDIVKLLLTDKRVKVNNRSIVEAAIGGHFETVEFLTIEFDIVAVDSALNDKLGIYCACVHRGKLDILDLVHPFLEKSPTIEEYPYKARLQSAFIKAARKGYTKVVKFLVQNAKVNPSIENNSAFMYAVKRGHDDIVAFLLEQSSVDPANVVNASFNRNEPIREAASSGYSRIVELLLSQQTVDPNVAPYGKAPPLALAVINGHVDVVKALLKNRKVDPAVNDSMAFREAAKKENIEILDLLLKDGRSKFNAKKNEAFISAIKVGNPQIIRLLLNEKTISPNAENNFAIKHCAQMGNLELVEMLLSDVRVDHTCDNNHALWRAELYGHTKVAELLNGFNKK</sequence>
<dbReference type="Proteomes" id="UP001210925">
    <property type="component" value="Unassembled WGS sequence"/>
</dbReference>
<dbReference type="PROSITE" id="PS50088">
    <property type="entry name" value="ANK_REPEAT"/>
    <property type="match status" value="1"/>
</dbReference>
<comment type="caution">
    <text evidence="4">The sequence shown here is derived from an EMBL/GenBank/DDBJ whole genome shotgun (WGS) entry which is preliminary data.</text>
</comment>
<dbReference type="Gene3D" id="1.25.40.20">
    <property type="entry name" value="Ankyrin repeat-containing domain"/>
    <property type="match status" value="4"/>
</dbReference>
<proteinExistence type="predicted"/>
<dbReference type="EMBL" id="JADGKB010000207">
    <property type="protein sequence ID" value="KAJ3251027.1"/>
    <property type="molecule type" value="Genomic_DNA"/>
</dbReference>
<dbReference type="InterPro" id="IPR036770">
    <property type="entry name" value="Ankyrin_rpt-contain_sf"/>
</dbReference>
<accession>A0AAD5U8Y8</accession>
<evidence type="ECO:0000313" key="5">
    <source>
        <dbReference type="Proteomes" id="UP001210925"/>
    </source>
</evidence>
<keyword evidence="2 3" id="KW-0040">ANK repeat</keyword>
<reference evidence="4" key="1">
    <citation type="submission" date="2020-05" db="EMBL/GenBank/DDBJ databases">
        <title>Phylogenomic resolution of chytrid fungi.</title>
        <authorList>
            <person name="Stajich J.E."/>
            <person name="Amses K."/>
            <person name="Simmons R."/>
            <person name="Seto K."/>
            <person name="Myers J."/>
            <person name="Bonds A."/>
            <person name="Quandt C.A."/>
            <person name="Barry K."/>
            <person name="Liu P."/>
            <person name="Grigoriev I."/>
            <person name="Longcore J.E."/>
            <person name="James T.Y."/>
        </authorList>
    </citation>
    <scope>NUCLEOTIDE SEQUENCE</scope>
    <source>
        <strain evidence="4">PLAUS21</strain>
    </source>
</reference>
<keyword evidence="5" id="KW-1185">Reference proteome</keyword>
<dbReference type="SMART" id="SM00248">
    <property type="entry name" value="ANK"/>
    <property type="match status" value="12"/>
</dbReference>
<feature type="non-terminal residue" evidence="4">
    <location>
        <position position="1"/>
    </location>
</feature>
<organism evidence="4 5">
    <name type="scientific">Boothiomyces macroporosus</name>
    <dbReference type="NCBI Taxonomy" id="261099"/>
    <lineage>
        <taxon>Eukaryota</taxon>
        <taxon>Fungi</taxon>
        <taxon>Fungi incertae sedis</taxon>
        <taxon>Chytridiomycota</taxon>
        <taxon>Chytridiomycota incertae sedis</taxon>
        <taxon>Chytridiomycetes</taxon>
        <taxon>Rhizophydiales</taxon>
        <taxon>Terramycetaceae</taxon>
        <taxon>Boothiomyces</taxon>
    </lineage>
</organism>
<evidence type="ECO:0000256" key="3">
    <source>
        <dbReference type="PROSITE-ProRule" id="PRU00023"/>
    </source>
</evidence>
<feature type="repeat" description="ANK" evidence="3">
    <location>
        <begin position="134"/>
        <end position="166"/>
    </location>
</feature>
<evidence type="ECO:0000256" key="2">
    <source>
        <dbReference type="ARBA" id="ARBA00023043"/>
    </source>
</evidence>
<dbReference type="PANTHER" id="PTHR24198:SF165">
    <property type="entry name" value="ANKYRIN REPEAT-CONTAINING PROTEIN-RELATED"/>
    <property type="match status" value="1"/>
</dbReference>
<dbReference type="PANTHER" id="PTHR24198">
    <property type="entry name" value="ANKYRIN REPEAT AND PROTEIN KINASE DOMAIN-CONTAINING PROTEIN"/>
    <property type="match status" value="1"/>
</dbReference>
<dbReference type="SUPFAM" id="SSF48403">
    <property type="entry name" value="Ankyrin repeat"/>
    <property type="match status" value="3"/>
</dbReference>
<gene>
    <name evidence="4" type="ORF">HK103_002923</name>
</gene>
<dbReference type="Pfam" id="PF12796">
    <property type="entry name" value="Ank_2"/>
    <property type="match status" value="4"/>
</dbReference>
<evidence type="ECO:0000256" key="1">
    <source>
        <dbReference type="ARBA" id="ARBA00022737"/>
    </source>
</evidence>
<protein>
    <recommendedName>
        <fullName evidence="6">Ankyrin</fullName>
    </recommendedName>
</protein>
<keyword evidence="1" id="KW-0677">Repeat</keyword>
<evidence type="ECO:0000313" key="4">
    <source>
        <dbReference type="EMBL" id="KAJ3251027.1"/>
    </source>
</evidence>
<dbReference type="AlphaFoldDB" id="A0AAD5U8Y8"/>
<name>A0AAD5U8Y8_9FUNG</name>
<dbReference type="InterPro" id="IPR002110">
    <property type="entry name" value="Ankyrin_rpt"/>
</dbReference>